<proteinExistence type="predicted"/>
<dbReference type="InterPro" id="IPR012338">
    <property type="entry name" value="Beta-lactam/transpept-like"/>
</dbReference>
<dbReference type="EMBL" id="QRAN01000027">
    <property type="protein sequence ID" value="RLQ20447.1"/>
    <property type="molecule type" value="Genomic_DNA"/>
</dbReference>
<dbReference type="OrthoDB" id="119951at2"/>
<dbReference type="SUPFAM" id="SSF56601">
    <property type="entry name" value="beta-lactamase/transpeptidase-like"/>
    <property type="match status" value="1"/>
</dbReference>
<feature type="domain" description="Beta-lactamase-related" evidence="1">
    <location>
        <begin position="176"/>
        <end position="448"/>
    </location>
</feature>
<dbReference type="GO" id="GO:0016787">
    <property type="term" value="F:hydrolase activity"/>
    <property type="evidence" value="ECO:0007669"/>
    <property type="project" value="UniProtKB-KW"/>
</dbReference>
<gene>
    <name evidence="2" type="ORF">DWB85_17655</name>
</gene>
<reference evidence="2 3" key="1">
    <citation type="submission" date="2018-07" db="EMBL/GenBank/DDBJ databases">
        <title>Halioglobus sp. genome submission.</title>
        <authorList>
            <person name="Ye M.-Q."/>
            <person name="Du Z.-J."/>
        </authorList>
    </citation>
    <scope>NUCLEOTIDE SEQUENCE [LARGE SCALE GENOMIC DNA]</scope>
    <source>
        <strain evidence="2 3">U0301</strain>
    </source>
</reference>
<evidence type="ECO:0000313" key="2">
    <source>
        <dbReference type="EMBL" id="RLQ20447.1"/>
    </source>
</evidence>
<dbReference type="InterPro" id="IPR050789">
    <property type="entry name" value="Diverse_Enzym_Activities"/>
</dbReference>
<dbReference type="InterPro" id="IPR001466">
    <property type="entry name" value="Beta-lactam-related"/>
</dbReference>
<dbReference type="Pfam" id="PF00144">
    <property type="entry name" value="Beta-lactamase"/>
    <property type="match status" value="1"/>
</dbReference>
<dbReference type="AlphaFoldDB" id="A0A3L7DS12"/>
<evidence type="ECO:0000259" key="1">
    <source>
        <dbReference type="Pfam" id="PF00144"/>
    </source>
</evidence>
<evidence type="ECO:0000313" key="3">
    <source>
        <dbReference type="Proteomes" id="UP000265509"/>
    </source>
</evidence>
<comment type="caution">
    <text evidence="2">The sequence shown here is derived from an EMBL/GenBank/DDBJ whole genome shotgun (WGS) entry which is preliminary data.</text>
</comment>
<protein>
    <submittedName>
        <fullName evidence="2">Class C beta-lactamase-related serine hydrolase</fullName>
    </submittedName>
</protein>
<keyword evidence="2" id="KW-0378">Hydrolase</keyword>
<name>A0A3L7DS12_9GAMM</name>
<dbReference type="Gene3D" id="3.40.710.10">
    <property type="entry name" value="DD-peptidase/beta-lactamase superfamily"/>
    <property type="match status" value="1"/>
</dbReference>
<keyword evidence="3" id="KW-1185">Reference proteome</keyword>
<dbReference type="Proteomes" id="UP000265509">
    <property type="component" value="Unassembled WGS sequence"/>
</dbReference>
<accession>A0A3L7DS12</accession>
<dbReference type="PANTHER" id="PTHR43283:SF7">
    <property type="entry name" value="BETA-LACTAMASE-RELATED DOMAIN-CONTAINING PROTEIN"/>
    <property type="match status" value="1"/>
</dbReference>
<organism evidence="2 3">
    <name type="scientific">Seongchinamella sediminis</name>
    <dbReference type="NCBI Taxonomy" id="2283635"/>
    <lineage>
        <taxon>Bacteria</taxon>
        <taxon>Pseudomonadati</taxon>
        <taxon>Pseudomonadota</taxon>
        <taxon>Gammaproteobacteria</taxon>
        <taxon>Cellvibrionales</taxon>
        <taxon>Halieaceae</taxon>
        <taxon>Seongchinamella</taxon>
    </lineage>
</organism>
<dbReference type="PANTHER" id="PTHR43283">
    <property type="entry name" value="BETA-LACTAMASE-RELATED"/>
    <property type="match status" value="1"/>
</dbReference>
<sequence length="476" mass="52013">MIASSLAALCLPLLANNVTVDYYEANRQMIRNGVQAVLLCNGLYTSRRTLAQVFAQELAYLDDPRFGGSVGSPEGGNFRIDHPHQLVNVGGDSDGVAISAAFRQGIGCVVMAPGMGEEAIDQLPSLSLPTPDMSNVPWPDGDLVAEGKLPEEVSATALQAASDWAFNRDNPEQDTISLLIVHRGHIVHERYAPGFDLHTRTRTWSTAKSIAATLIGMQVDAGKLALDGPLPIDWLPDMQGAGADPRSAITLRHVLHMSSGLYPVDSFGMEYATGSGLAYWAGASSAQGMRDRGLVRQPGSHWEYENYDTLLAVYALKQSLEDDGAYLRYPGEVLFQRIGMHNTLASTDRFGDFIFSSQVYTNARDLARFGLLYLNGGRWQGERLLSPEWITFSRTPAPAAAQRGNDYGGQWWLVPDARKGEVPADAFTTAGNRGQYVIVAPSHDLVIVRRGLDYGRQGFDPWELLQEVVKAFPKVQ</sequence>